<gene>
    <name evidence="3" type="ORF">DES45_11053</name>
</gene>
<dbReference type="Gene3D" id="3.40.50.980">
    <property type="match status" value="2"/>
</dbReference>
<dbReference type="InterPro" id="IPR020845">
    <property type="entry name" value="AMP-binding_CS"/>
</dbReference>
<dbReference type="GO" id="GO:0016874">
    <property type="term" value="F:ligase activity"/>
    <property type="evidence" value="ECO:0007669"/>
    <property type="project" value="UniProtKB-KW"/>
</dbReference>
<dbReference type="PANTHER" id="PTHR43767">
    <property type="entry name" value="LONG-CHAIN-FATTY-ACID--COA LIGASE"/>
    <property type="match status" value="1"/>
</dbReference>
<protein>
    <submittedName>
        <fullName evidence="3">AMP-binding enzyme</fullName>
    </submittedName>
</protein>
<dbReference type="SUPFAM" id="SSF56801">
    <property type="entry name" value="Acetyl-CoA synthetase-like"/>
    <property type="match status" value="1"/>
</dbReference>
<evidence type="ECO:0000313" key="3">
    <source>
        <dbReference type="EMBL" id="RDI55109.1"/>
    </source>
</evidence>
<dbReference type="PROSITE" id="PS00455">
    <property type="entry name" value="AMP_BINDING"/>
    <property type="match status" value="1"/>
</dbReference>
<dbReference type="InterPro" id="IPR000873">
    <property type="entry name" value="AMP-dep_synth/lig_dom"/>
</dbReference>
<keyword evidence="4" id="KW-1185">Reference proteome</keyword>
<organism evidence="3 4">
    <name type="scientific">Microvirga subterranea</name>
    <dbReference type="NCBI Taxonomy" id="186651"/>
    <lineage>
        <taxon>Bacteria</taxon>
        <taxon>Pseudomonadati</taxon>
        <taxon>Pseudomonadota</taxon>
        <taxon>Alphaproteobacteria</taxon>
        <taxon>Hyphomicrobiales</taxon>
        <taxon>Methylobacteriaceae</taxon>
        <taxon>Microvirga</taxon>
    </lineage>
</organism>
<dbReference type="RefSeq" id="WP_281024102.1">
    <property type="nucleotide sequence ID" value="NZ_QQBB01000010.1"/>
</dbReference>
<evidence type="ECO:0000313" key="4">
    <source>
        <dbReference type="Proteomes" id="UP000254925"/>
    </source>
</evidence>
<evidence type="ECO:0000259" key="2">
    <source>
        <dbReference type="Pfam" id="PF00501"/>
    </source>
</evidence>
<feature type="domain" description="AMP-dependent synthetase/ligase" evidence="2">
    <location>
        <begin position="2"/>
        <end position="267"/>
    </location>
</feature>
<proteinExistence type="predicted"/>
<dbReference type="Proteomes" id="UP000254925">
    <property type="component" value="Unassembled WGS sequence"/>
</dbReference>
<evidence type="ECO:0000256" key="1">
    <source>
        <dbReference type="ARBA" id="ARBA00022598"/>
    </source>
</evidence>
<accession>A0A370HI12</accession>
<reference evidence="3 4" key="1">
    <citation type="submission" date="2018-07" db="EMBL/GenBank/DDBJ databases">
        <title>Genomic Encyclopedia of Type Strains, Phase IV (KMG-IV): sequencing the most valuable type-strain genomes for metagenomic binning, comparative biology and taxonomic classification.</title>
        <authorList>
            <person name="Goeker M."/>
        </authorList>
    </citation>
    <scope>NUCLEOTIDE SEQUENCE [LARGE SCALE GENOMIC DNA]</scope>
    <source>
        <strain evidence="3 4">DSM 14364</strain>
    </source>
</reference>
<dbReference type="InterPro" id="IPR050237">
    <property type="entry name" value="ATP-dep_AMP-bd_enzyme"/>
</dbReference>
<comment type="caution">
    <text evidence="3">The sequence shown here is derived from an EMBL/GenBank/DDBJ whole genome shotgun (WGS) entry which is preliminary data.</text>
</comment>
<dbReference type="AlphaFoldDB" id="A0A370HI12"/>
<dbReference type="PANTHER" id="PTHR43767:SF8">
    <property type="entry name" value="LONG-CHAIN-FATTY-ACID--COA LIGASE"/>
    <property type="match status" value="1"/>
</dbReference>
<dbReference type="Pfam" id="PF00501">
    <property type="entry name" value="AMP-binding"/>
    <property type="match status" value="1"/>
</dbReference>
<keyword evidence="1" id="KW-0436">Ligase</keyword>
<sequence length="278" mass="30767">MFDDSVRRFGPLPAYSCMGADITYNELDRLSGCFGAFLQSALKLEPGSRVALMMPNLLQYPVAMFRALRAGCTVVNCNPLYSPRELEYQLNDSGAEAIVIVENFAHVLEGVTRRPQLRHVITTQVGDLLGFPKRTVVNFAAKYLKRMVPAWHLPEAVALSTVLEQGARLPWKPAAPNPQDVAFLQYTGGTTGVPKGAMLTHRNLVANVQQAYAWLWSFLEDGEEIVVTALPLYHIFALTANCLVFLKIGARNVLIPNPRDIPAFIKELRKFPSPTSPA</sequence>
<name>A0A370HI12_9HYPH</name>
<dbReference type="EMBL" id="QQBB01000010">
    <property type="protein sequence ID" value="RDI55109.1"/>
    <property type="molecule type" value="Genomic_DNA"/>
</dbReference>